<evidence type="ECO:0000313" key="1">
    <source>
        <dbReference type="EMBL" id="TMV13551.1"/>
    </source>
</evidence>
<sequence length="256" mass="28083">MLAGPYREGAGTGLGLTFFAQQGRGPEGARLRDRQIRAAHPRLKRALSKMGMPEAVDLSEFDGFAIVAMTTSMFSLMPMLTSHAVFGWPAWQETNAEGDTLPDRPLVSEPALEAAMVAAIRANLGHRFVNMIRQVSDAPIVLIRQPHPSVAVLKQKKKFLGLRQILWRKEGDMAAALLDRAHVTAFAEFDGLHMLTQPAETIEHGFLTAAAYTRGAERLNEGGRQPDTDILHANPAYGRLVLSQLAQKSDGFIDKF</sequence>
<dbReference type="Proteomes" id="UP001191082">
    <property type="component" value="Unassembled WGS sequence"/>
</dbReference>
<comment type="caution">
    <text evidence="1">The sequence shown here is derived from an EMBL/GenBank/DDBJ whole genome shotgun (WGS) entry which is preliminary data.</text>
</comment>
<dbReference type="EMBL" id="VCPC01000002">
    <property type="protein sequence ID" value="TMV13551.1"/>
    <property type="molecule type" value="Genomic_DNA"/>
</dbReference>
<gene>
    <name evidence="1" type="ORF">FGK64_12510</name>
</gene>
<organism evidence="1 2">
    <name type="scientific">Arenibacterium halophilum</name>
    <dbReference type="NCBI Taxonomy" id="2583821"/>
    <lineage>
        <taxon>Bacteria</taxon>
        <taxon>Pseudomonadati</taxon>
        <taxon>Pseudomonadota</taxon>
        <taxon>Alphaproteobacteria</taxon>
        <taxon>Rhodobacterales</taxon>
        <taxon>Paracoccaceae</taxon>
        <taxon>Arenibacterium</taxon>
    </lineage>
</organism>
<reference evidence="1 2" key="1">
    <citation type="submission" date="2019-05" db="EMBL/GenBank/DDBJ databases">
        <title>Marivita sp. nov. isolated from sea sediment.</title>
        <authorList>
            <person name="Kim W."/>
        </authorList>
    </citation>
    <scope>NUCLEOTIDE SEQUENCE [LARGE SCALE GENOMIC DNA]</scope>
    <source>
        <strain evidence="1 2">CAU 1492</strain>
    </source>
</reference>
<accession>A0ABY2XB67</accession>
<proteinExistence type="predicted"/>
<evidence type="ECO:0000313" key="2">
    <source>
        <dbReference type="Proteomes" id="UP001191082"/>
    </source>
</evidence>
<keyword evidence="2" id="KW-1185">Reference proteome</keyword>
<protein>
    <submittedName>
        <fullName evidence="1">Uncharacterized protein</fullName>
    </submittedName>
</protein>
<name>A0ABY2XB67_9RHOB</name>